<evidence type="ECO:0000256" key="1">
    <source>
        <dbReference type="SAM" id="Phobius"/>
    </source>
</evidence>
<evidence type="ECO:0000313" key="3">
    <source>
        <dbReference type="Proteomes" id="UP000782901"/>
    </source>
</evidence>
<dbReference type="NCBIfam" id="TIGR04370">
    <property type="entry name" value="glyco_rpt_poly"/>
    <property type="match status" value="1"/>
</dbReference>
<feature type="transmembrane region" description="Helical" evidence="1">
    <location>
        <begin position="285"/>
        <end position="307"/>
    </location>
</feature>
<dbReference type="EMBL" id="JAGZEE010000042">
    <property type="protein sequence ID" value="MBS5413081.1"/>
    <property type="molecule type" value="Genomic_DNA"/>
</dbReference>
<accession>A0A943HTH2</accession>
<feature type="transmembrane region" description="Helical" evidence="1">
    <location>
        <begin position="128"/>
        <end position="146"/>
    </location>
</feature>
<feature type="transmembrane region" description="Helical" evidence="1">
    <location>
        <begin position="211"/>
        <end position="242"/>
    </location>
</feature>
<feature type="transmembrane region" description="Helical" evidence="1">
    <location>
        <begin position="183"/>
        <end position="199"/>
    </location>
</feature>
<feature type="transmembrane region" description="Helical" evidence="1">
    <location>
        <begin position="402"/>
        <end position="421"/>
    </location>
</feature>
<dbReference type="Proteomes" id="UP000782901">
    <property type="component" value="Unassembled WGS sequence"/>
</dbReference>
<proteinExistence type="predicted"/>
<comment type="caution">
    <text evidence="2">The sequence shown here is derived from an EMBL/GenBank/DDBJ whole genome shotgun (WGS) entry which is preliminary data.</text>
</comment>
<feature type="transmembrane region" description="Helical" evidence="1">
    <location>
        <begin position="368"/>
        <end position="395"/>
    </location>
</feature>
<keyword evidence="1" id="KW-0472">Membrane</keyword>
<feature type="transmembrane region" description="Helical" evidence="1">
    <location>
        <begin position="6"/>
        <end position="28"/>
    </location>
</feature>
<keyword evidence="1" id="KW-1133">Transmembrane helix</keyword>
<gene>
    <name evidence="2" type="ORF">KHY35_20635</name>
</gene>
<sequence>MLYLQIALFSVILSGILFKKASGTISLYRPHMMSVIFYYYFLLQNVIGAILVINRVDNHYMIDMLQYQSSRNYGYWAILYTMIMFPIGMLLANSIWKKGKARISFLSYCRKPLVDEYRYNSRIVKRQLQILSFISGISVLYVLYKIGEIPILKLFSGVSANDFAQFRGEVGRHFAGNEYVKNVFAYFLTPILSYIAYGYKKLEDSKTNKMWFYFMFVLSLLIVTYNLAKSPIVVYLFGFLFFEVYMGKKISRKTLLLIVCGGLLLVILLYLLLMGVKGDGLGFLFLYNSGIVGRLTLSSSAGVFFSFDLFPSYYEYLGFSSVSHFLSDMFGFGYSENSGRLIMEYINPIGVANDAAGMVNSLFVGESWAAFGIYGVLLSPIYVGFVIQILFLFILHSPKTPFFVGLFVAYSFPSCILGGFFCYIYNINTVVLIAVILFVYGGSLILSGNRYKSSSTCSNSKL</sequence>
<keyword evidence="1" id="KW-0812">Transmembrane</keyword>
<feature type="transmembrane region" description="Helical" evidence="1">
    <location>
        <begin position="254"/>
        <end position="273"/>
    </location>
</feature>
<feature type="transmembrane region" description="Helical" evidence="1">
    <location>
        <begin position="427"/>
        <end position="446"/>
    </location>
</feature>
<protein>
    <submittedName>
        <fullName evidence="2">Oligosaccharide repeat unit polymerase</fullName>
    </submittedName>
</protein>
<organism evidence="2 3">
    <name type="scientific">Bacteroides thetaiotaomicron</name>
    <dbReference type="NCBI Taxonomy" id="818"/>
    <lineage>
        <taxon>Bacteria</taxon>
        <taxon>Pseudomonadati</taxon>
        <taxon>Bacteroidota</taxon>
        <taxon>Bacteroidia</taxon>
        <taxon>Bacteroidales</taxon>
        <taxon>Bacteroidaceae</taxon>
        <taxon>Bacteroides</taxon>
    </lineage>
</organism>
<feature type="transmembrane region" description="Helical" evidence="1">
    <location>
        <begin position="35"/>
        <end position="53"/>
    </location>
</feature>
<reference evidence="2" key="1">
    <citation type="submission" date="2021-02" db="EMBL/GenBank/DDBJ databases">
        <title>Infant gut strain persistence is associated with maternal origin, phylogeny, and functional potential including surface adhesion and iron acquisition.</title>
        <authorList>
            <person name="Lou Y.C."/>
        </authorList>
    </citation>
    <scope>NUCLEOTIDE SEQUENCE</scope>
    <source>
        <strain evidence="2">L3_082_243G1_dasL3_082_243G1_maxbin2.maxbin.015s ta_sub</strain>
    </source>
</reference>
<evidence type="ECO:0000313" key="2">
    <source>
        <dbReference type="EMBL" id="MBS5413081.1"/>
    </source>
</evidence>
<feature type="transmembrane region" description="Helical" evidence="1">
    <location>
        <begin position="73"/>
        <end position="96"/>
    </location>
</feature>
<name>A0A943HTH2_BACT4</name>
<dbReference type="AlphaFoldDB" id="A0A943HTH2"/>